<proteinExistence type="predicted"/>
<protein>
    <submittedName>
        <fullName evidence="1">UDP-glucuronosyl/UDP-glucosyltransferase</fullName>
    </submittedName>
</protein>
<accession>A0A2U1LZ99</accession>
<evidence type="ECO:0000313" key="1">
    <source>
        <dbReference type="EMBL" id="PWA54317.1"/>
    </source>
</evidence>
<comment type="caution">
    <text evidence="1">The sequence shown here is derived from an EMBL/GenBank/DDBJ whole genome shotgun (WGS) entry which is preliminary data.</text>
</comment>
<keyword evidence="2" id="KW-1185">Reference proteome</keyword>
<gene>
    <name evidence="1" type="ORF">CTI12_AA437110</name>
</gene>
<dbReference type="EMBL" id="PKPP01007116">
    <property type="protein sequence ID" value="PWA54317.1"/>
    <property type="molecule type" value="Genomic_DNA"/>
</dbReference>
<organism evidence="1 2">
    <name type="scientific">Artemisia annua</name>
    <name type="common">Sweet wormwood</name>
    <dbReference type="NCBI Taxonomy" id="35608"/>
    <lineage>
        <taxon>Eukaryota</taxon>
        <taxon>Viridiplantae</taxon>
        <taxon>Streptophyta</taxon>
        <taxon>Embryophyta</taxon>
        <taxon>Tracheophyta</taxon>
        <taxon>Spermatophyta</taxon>
        <taxon>Magnoliopsida</taxon>
        <taxon>eudicotyledons</taxon>
        <taxon>Gunneridae</taxon>
        <taxon>Pentapetalae</taxon>
        <taxon>asterids</taxon>
        <taxon>campanulids</taxon>
        <taxon>Asterales</taxon>
        <taxon>Asteraceae</taxon>
        <taxon>Asteroideae</taxon>
        <taxon>Anthemideae</taxon>
        <taxon>Artemisiinae</taxon>
        <taxon>Artemisia</taxon>
    </lineage>
</organism>
<dbReference type="InterPro" id="IPR050426">
    <property type="entry name" value="Glycosyltransferase_28"/>
</dbReference>
<keyword evidence="1" id="KW-0808">Transferase</keyword>
<dbReference type="AlphaFoldDB" id="A0A2U1LZ99"/>
<name>A0A2U1LZ99_ARTAN</name>
<dbReference type="PANTHER" id="PTHR48050">
    <property type="entry name" value="STEROL 3-BETA-GLUCOSYLTRANSFERASE"/>
    <property type="match status" value="1"/>
</dbReference>
<dbReference type="STRING" id="35608.A0A2U1LZ99"/>
<dbReference type="OrthoDB" id="5835829at2759"/>
<dbReference type="PANTHER" id="PTHR48050:SF11">
    <property type="entry name" value="GLYCOSYLTRANSFERASE"/>
    <property type="match status" value="1"/>
</dbReference>
<sequence length="179" mass="20207">MVYTIATSAQKGSKEILILLAYLLNFLGRKGAFKQKKVLYIPVSSPPVLSPVEDNNTSGSVPFTFCEEKRRITREHRKECVVIFEDIFGDVPVMEADLVIINFFALEGWSLAELFNVRCVPPGAVPLLLSNENLVKSFHFCTTFFKKLQVIRFVGKTLCIGCGLFLPRTEEHRELLSYG</sequence>
<dbReference type="Proteomes" id="UP000245207">
    <property type="component" value="Unassembled WGS sequence"/>
</dbReference>
<evidence type="ECO:0000313" key="2">
    <source>
        <dbReference type="Proteomes" id="UP000245207"/>
    </source>
</evidence>
<reference evidence="1 2" key="1">
    <citation type="journal article" date="2018" name="Mol. Plant">
        <title>The genome of Artemisia annua provides insight into the evolution of Asteraceae family and artemisinin biosynthesis.</title>
        <authorList>
            <person name="Shen Q."/>
            <person name="Zhang L."/>
            <person name="Liao Z."/>
            <person name="Wang S."/>
            <person name="Yan T."/>
            <person name="Shi P."/>
            <person name="Liu M."/>
            <person name="Fu X."/>
            <person name="Pan Q."/>
            <person name="Wang Y."/>
            <person name="Lv Z."/>
            <person name="Lu X."/>
            <person name="Zhang F."/>
            <person name="Jiang W."/>
            <person name="Ma Y."/>
            <person name="Chen M."/>
            <person name="Hao X."/>
            <person name="Li L."/>
            <person name="Tang Y."/>
            <person name="Lv G."/>
            <person name="Zhou Y."/>
            <person name="Sun X."/>
            <person name="Brodelius P.E."/>
            <person name="Rose J.K.C."/>
            <person name="Tang K."/>
        </authorList>
    </citation>
    <scope>NUCLEOTIDE SEQUENCE [LARGE SCALE GENOMIC DNA]</scope>
    <source>
        <strain evidence="2">cv. Huhao1</strain>
        <tissue evidence="1">Leaf</tissue>
    </source>
</reference>
<dbReference type="GO" id="GO:0016740">
    <property type="term" value="F:transferase activity"/>
    <property type="evidence" value="ECO:0007669"/>
    <property type="project" value="UniProtKB-KW"/>
</dbReference>